<dbReference type="InterPro" id="IPR050483">
    <property type="entry name" value="CoA-transferase_III_domain"/>
</dbReference>
<reference evidence="3 4" key="1">
    <citation type="journal article" date="2015" name="Genome Announc.">
        <title>Draft Genome Sequence of Norvancomycin-Producing Strain Amycolatopsis orientalis CPCC200066.</title>
        <authorList>
            <person name="Lei X."/>
            <person name="Yuan F."/>
            <person name="Shi Y."/>
            <person name="Li X."/>
            <person name="Wang L."/>
            <person name="Hong B."/>
        </authorList>
    </citation>
    <scope>NUCLEOTIDE SEQUENCE [LARGE SCALE GENOMIC DNA]</scope>
    <source>
        <strain evidence="3 4">B-37</strain>
    </source>
</reference>
<dbReference type="RefSeq" id="WP_044852728.1">
    <property type="nucleotide sequence ID" value="NZ_CP016174.1"/>
</dbReference>
<dbReference type="SUPFAM" id="SSF89796">
    <property type="entry name" value="CoA-transferase family III (CaiB/BaiF)"/>
    <property type="match status" value="1"/>
</dbReference>
<keyword evidence="1" id="KW-0808">Transferase</keyword>
<dbReference type="AlphaFoldDB" id="A0A193BUK0"/>
<dbReference type="Gene3D" id="3.30.1540.10">
    <property type="entry name" value="formyl-coa transferase, domain 3"/>
    <property type="match status" value="1"/>
</dbReference>
<proteinExistence type="predicted"/>
<evidence type="ECO:0000256" key="1">
    <source>
        <dbReference type="ARBA" id="ARBA00022679"/>
    </source>
</evidence>
<feature type="compositionally biased region" description="Polar residues" evidence="2">
    <location>
        <begin position="393"/>
        <end position="403"/>
    </location>
</feature>
<feature type="region of interest" description="Disordered" evidence="2">
    <location>
        <begin position="382"/>
        <end position="403"/>
    </location>
</feature>
<dbReference type="Proteomes" id="UP000093695">
    <property type="component" value="Chromosome"/>
</dbReference>
<dbReference type="GO" id="GO:0008410">
    <property type="term" value="F:CoA-transferase activity"/>
    <property type="evidence" value="ECO:0007669"/>
    <property type="project" value="TreeGrafter"/>
</dbReference>
<dbReference type="Pfam" id="PF02515">
    <property type="entry name" value="CoA_transf_3"/>
    <property type="match status" value="1"/>
</dbReference>
<accession>A0A193BUK0</accession>
<name>A0A193BUK0_AMYOR</name>
<gene>
    <name evidence="3" type="ORF">SD37_09480</name>
</gene>
<evidence type="ECO:0000313" key="3">
    <source>
        <dbReference type="EMBL" id="ANN15853.1"/>
    </source>
</evidence>
<dbReference type="EMBL" id="CP016174">
    <property type="protein sequence ID" value="ANN15853.1"/>
    <property type="molecule type" value="Genomic_DNA"/>
</dbReference>
<evidence type="ECO:0000256" key="2">
    <source>
        <dbReference type="SAM" id="MobiDB-lite"/>
    </source>
</evidence>
<evidence type="ECO:0000313" key="4">
    <source>
        <dbReference type="Proteomes" id="UP000093695"/>
    </source>
</evidence>
<dbReference type="InterPro" id="IPR044855">
    <property type="entry name" value="CoA-Trfase_III_dom3_sf"/>
</dbReference>
<protein>
    <recommendedName>
        <fullName evidence="5">Acetyl-CoA acetyltransferase</fullName>
    </recommendedName>
</protein>
<dbReference type="KEGG" id="aori:SD37_09480"/>
<sequence length="403" mass="43315">MTARSRGPLEGLRVVDMSTTLMGPYCSLLLAQLGADVIKVERPSGDITRNIGDRAGYGLGEFYVNFNRGKRSVVLDLTASSDAGIFRRMIADADVFSHNLRPTSARTLGLAYDDLSPLNQGLVYCSMHGFDQRGPWRDKPAYDDTIQAAAGIATMQGGTADGVPTYVKSPIADKTVGVFALVGILAALHERAASGLGQEVSVPMYETMVAFNAVDQLGGTVFEPPLGPPGYARMESPHRRPYRTADGYLAVMVYTDRQWASFYRLVGREDLLADDRLLTIGGRTDNTDELYSLVADALTARTTDEWLEVLDSLDIPAAPVMGIEQIPTAAQTVASGIFESVDHPLLGRLRQPGMPVTFSRTPPREAAPAVVLGADSETIRAAYAPADGRGEGTTEQTVDPSQV</sequence>
<dbReference type="Gene3D" id="3.40.50.10540">
    <property type="entry name" value="Crotonobetainyl-coa:carnitine coa-transferase, domain 1"/>
    <property type="match status" value="1"/>
</dbReference>
<organism evidence="3 4">
    <name type="scientific">Amycolatopsis orientalis</name>
    <name type="common">Nocardia orientalis</name>
    <dbReference type="NCBI Taxonomy" id="31958"/>
    <lineage>
        <taxon>Bacteria</taxon>
        <taxon>Bacillati</taxon>
        <taxon>Actinomycetota</taxon>
        <taxon>Actinomycetes</taxon>
        <taxon>Pseudonocardiales</taxon>
        <taxon>Pseudonocardiaceae</taxon>
        <taxon>Amycolatopsis</taxon>
    </lineage>
</organism>
<evidence type="ECO:0008006" key="5">
    <source>
        <dbReference type="Google" id="ProtNLM"/>
    </source>
</evidence>
<dbReference type="STRING" id="31958.SD37_09480"/>
<dbReference type="InterPro" id="IPR023606">
    <property type="entry name" value="CoA-Trfase_III_dom_1_sf"/>
</dbReference>
<dbReference type="InterPro" id="IPR003673">
    <property type="entry name" value="CoA-Trfase_fam_III"/>
</dbReference>
<dbReference type="PANTHER" id="PTHR48207:SF4">
    <property type="entry name" value="BLL6097 PROTEIN"/>
    <property type="match status" value="1"/>
</dbReference>
<dbReference type="PANTHER" id="PTHR48207">
    <property type="entry name" value="SUCCINATE--HYDROXYMETHYLGLUTARATE COA-TRANSFERASE"/>
    <property type="match status" value="1"/>
</dbReference>
<keyword evidence="4" id="KW-1185">Reference proteome</keyword>